<feature type="transmembrane region" description="Helical" evidence="3">
    <location>
        <begin position="159"/>
        <end position="178"/>
    </location>
</feature>
<feature type="transmembrane region" description="Helical" evidence="3">
    <location>
        <begin position="96"/>
        <end position="115"/>
    </location>
</feature>
<dbReference type="InterPro" id="IPR050469">
    <property type="entry name" value="Diguanylate_Cyclase"/>
</dbReference>
<feature type="transmembrane region" description="Helical" evidence="3">
    <location>
        <begin position="210"/>
        <end position="228"/>
    </location>
</feature>
<reference evidence="5 6" key="1">
    <citation type="submission" date="2019-09" db="EMBL/GenBank/DDBJ databases">
        <title>YIM 132548 draft genome.</title>
        <authorList>
            <person name="Jiang L."/>
        </authorList>
    </citation>
    <scope>NUCLEOTIDE SEQUENCE [LARGE SCALE GENOMIC DNA]</scope>
    <source>
        <strain evidence="5 6">YIM 132548</strain>
    </source>
</reference>
<dbReference type="GO" id="GO:0043709">
    <property type="term" value="P:cell adhesion involved in single-species biofilm formation"/>
    <property type="evidence" value="ECO:0007669"/>
    <property type="project" value="TreeGrafter"/>
</dbReference>
<feature type="transmembrane region" description="Helical" evidence="3">
    <location>
        <begin position="127"/>
        <end position="147"/>
    </location>
</feature>
<dbReference type="InterPro" id="IPR029787">
    <property type="entry name" value="Nucleotide_cyclase"/>
</dbReference>
<evidence type="ECO:0000313" key="5">
    <source>
        <dbReference type="EMBL" id="KAB1074658.1"/>
    </source>
</evidence>
<dbReference type="EMBL" id="VZZJ01000004">
    <property type="protein sequence ID" value="KAB1074658.1"/>
    <property type="molecule type" value="Genomic_DNA"/>
</dbReference>
<dbReference type="GO" id="GO:1902201">
    <property type="term" value="P:negative regulation of bacterial-type flagellum-dependent cell motility"/>
    <property type="evidence" value="ECO:0007669"/>
    <property type="project" value="TreeGrafter"/>
</dbReference>
<dbReference type="Gene3D" id="3.30.70.270">
    <property type="match status" value="1"/>
</dbReference>
<dbReference type="NCBIfam" id="TIGR00254">
    <property type="entry name" value="GGDEF"/>
    <property type="match status" value="1"/>
</dbReference>
<dbReference type="FunFam" id="3.30.70.270:FF:000001">
    <property type="entry name" value="Diguanylate cyclase domain protein"/>
    <property type="match status" value="1"/>
</dbReference>
<protein>
    <recommendedName>
        <fullName evidence="1">diguanylate cyclase</fullName>
        <ecNumber evidence="1">2.7.7.65</ecNumber>
    </recommendedName>
</protein>
<evidence type="ECO:0000313" key="6">
    <source>
        <dbReference type="Proteomes" id="UP000441523"/>
    </source>
</evidence>
<dbReference type="GO" id="GO:0005886">
    <property type="term" value="C:plasma membrane"/>
    <property type="evidence" value="ECO:0007669"/>
    <property type="project" value="TreeGrafter"/>
</dbReference>
<dbReference type="EC" id="2.7.7.65" evidence="1"/>
<keyword evidence="3" id="KW-0812">Transmembrane</keyword>
<comment type="catalytic activity">
    <reaction evidence="2">
        <text>2 GTP = 3',3'-c-di-GMP + 2 diphosphate</text>
        <dbReference type="Rhea" id="RHEA:24898"/>
        <dbReference type="ChEBI" id="CHEBI:33019"/>
        <dbReference type="ChEBI" id="CHEBI:37565"/>
        <dbReference type="ChEBI" id="CHEBI:58805"/>
        <dbReference type="EC" id="2.7.7.65"/>
    </reaction>
</comment>
<dbReference type="AlphaFoldDB" id="A0A6N6MUY4"/>
<evidence type="ECO:0000256" key="1">
    <source>
        <dbReference type="ARBA" id="ARBA00012528"/>
    </source>
</evidence>
<evidence type="ECO:0000256" key="2">
    <source>
        <dbReference type="ARBA" id="ARBA00034247"/>
    </source>
</evidence>
<evidence type="ECO:0000256" key="3">
    <source>
        <dbReference type="SAM" id="Phobius"/>
    </source>
</evidence>
<evidence type="ECO:0000259" key="4">
    <source>
        <dbReference type="PROSITE" id="PS50887"/>
    </source>
</evidence>
<gene>
    <name evidence="5" type="ORF">F6X51_05870</name>
</gene>
<proteinExistence type="predicted"/>
<dbReference type="InterPro" id="IPR000160">
    <property type="entry name" value="GGDEF_dom"/>
</dbReference>
<dbReference type="Pfam" id="PF00990">
    <property type="entry name" value="GGDEF"/>
    <property type="match status" value="1"/>
</dbReference>
<keyword evidence="3" id="KW-0472">Membrane</keyword>
<organism evidence="5 6">
    <name type="scientific">Methylobacterium planeticum</name>
    <dbReference type="NCBI Taxonomy" id="2615211"/>
    <lineage>
        <taxon>Bacteria</taxon>
        <taxon>Pseudomonadati</taxon>
        <taxon>Pseudomonadota</taxon>
        <taxon>Alphaproteobacteria</taxon>
        <taxon>Hyphomicrobiales</taxon>
        <taxon>Methylobacteriaceae</taxon>
        <taxon>Methylobacterium</taxon>
    </lineage>
</organism>
<dbReference type="PANTHER" id="PTHR45138">
    <property type="entry name" value="REGULATORY COMPONENTS OF SENSORY TRANSDUCTION SYSTEM"/>
    <property type="match status" value="1"/>
</dbReference>
<feature type="transmembrane region" description="Helical" evidence="3">
    <location>
        <begin position="185"/>
        <end position="204"/>
    </location>
</feature>
<feature type="transmembrane region" description="Helical" evidence="3">
    <location>
        <begin position="65"/>
        <end position="84"/>
    </location>
</feature>
<dbReference type="InterPro" id="IPR043128">
    <property type="entry name" value="Rev_trsase/Diguanyl_cyclase"/>
</dbReference>
<dbReference type="GO" id="GO:0052621">
    <property type="term" value="F:diguanylate cyclase activity"/>
    <property type="evidence" value="ECO:0007669"/>
    <property type="project" value="UniProtKB-EC"/>
</dbReference>
<dbReference type="CDD" id="cd01949">
    <property type="entry name" value="GGDEF"/>
    <property type="match status" value="1"/>
</dbReference>
<feature type="domain" description="GGDEF" evidence="4">
    <location>
        <begin position="296"/>
        <end position="433"/>
    </location>
</feature>
<comment type="caution">
    <text evidence="5">The sequence shown here is derived from an EMBL/GenBank/DDBJ whole genome shotgun (WGS) entry which is preliminary data.</text>
</comment>
<dbReference type="Proteomes" id="UP000441523">
    <property type="component" value="Unassembled WGS sequence"/>
</dbReference>
<dbReference type="SUPFAM" id="SSF55073">
    <property type="entry name" value="Nucleotide cyclase"/>
    <property type="match status" value="1"/>
</dbReference>
<name>A0A6N6MUY4_9HYPH</name>
<dbReference type="SMART" id="SM00267">
    <property type="entry name" value="GGDEF"/>
    <property type="match status" value="1"/>
</dbReference>
<dbReference type="PANTHER" id="PTHR45138:SF9">
    <property type="entry name" value="DIGUANYLATE CYCLASE DGCM-RELATED"/>
    <property type="match status" value="1"/>
</dbReference>
<dbReference type="PROSITE" id="PS50887">
    <property type="entry name" value="GGDEF"/>
    <property type="match status" value="1"/>
</dbReference>
<accession>A0A6N6MUY4</accession>
<keyword evidence="3" id="KW-1133">Transmembrane helix</keyword>
<sequence>MVGVVRSRIDGSAPRISILVKRAMKTTSHVEATARKDGVGRRIGRLAFPPELERSFRIAENAVQARSDVVTITAAVVALNAFLLTDKDLIPDVFDLAVVLRIGIMTPLFVLYLPLRSWAIRRDPASALHALYASALYLLSFAFLLVLHARTESRTAADYFIGCHVVIVYFNCLGYGGFKIHFWTTCLACLLFAFGIMQVTVTQPAVKLDATLSLVVTAVLTLLGVYRVEFNRRARFLAHARAQSLLAEQTALAARLNRANAELRTHALTDPLTGLANRRRLDEVRRRLEARSIPASRIGVVMIDVDHFKLFNDRHGHTAGDACLVAVARALRGAVRPRDLVVRAGGEEFLVLLIGLSAEAAAEAAERLHRAVAGLAIPHGARPDGLDRVSVSVGAAIGPAQPGTSLAQRIAAADAALYRAKLAGRDRVAVADPVRERMPSAA</sequence>
<keyword evidence="6" id="KW-1185">Reference proteome</keyword>